<dbReference type="PANTHER" id="PTHR30625:SF11">
    <property type="entry name" value="MOTA_TOLQ_EXBB PROTON CHANNEL DOMAIN-CONTAINING PROTEIN"/>
    <property type="match status" value="1"/>
</dbReference>
<dbReference type="RefSeq" id="WP_078574614.1">
    <property type="nucleotide sequence ID" value="NZ_MPZS01000002.1"/>
</dbReference>
<evidence type="ECO:0000313" key="9">
    <source>
        <dbReference type="EMBL" id="OOY11959.1"/>
    </source>
</evidence>
<comment type="similarity">
    <text evidence="6">Belongs to the exbB/tolQ family.</text>
</comment>
<dbReference type="InterPro" id="IPR050790">
    <property type="entry name" value="ExbB/TolQ_transport"/>
</dbReference>
<keyword evidence="9" id="KW-0282">Flagellum</keyword>
<accession>A0ABX3MP24</accession>
<organism evidence="9 10">
    <name type="scientific">Thioclava marina</name>
    <dbReference type="NCBI Taxonomy" id="1915077"/>
    <lineage>
        <taxon>Bacteria</taxon>
        <taxon>Pseudomonadati</taxon>
        <taxon>Pseudomonadota</taxon>
        <taxon>Alphaproteobacteria</taxon>
        <taxon>Rhodobacterales</taxon>
        <taxon>Paracoccaceae</taxon>
        <taxon>Thioclava</taxon>
    </lineage>
</organism>
<feature type="transmembrane region" description="Helical" evidence="7">
    <location>
        <begin position="132"/>
        <end position="155"/>
    </location>
</feature>
<keyword evidence="3 7" id="KW-0812">Transmembrane</keyword>
<keyword evidence="6" id="KW-0653">Protein transport</keyword>
<evidence type="ECO:0000256" key="6">
    <source>
        <dbReference type="RuleBase" id="RU004057"/>
    </source>
</evidence>
<dbReference type="PANTHER" id="PTHR30625">
    <property type="entry name" value="PROTEIN TOLQ"/>
    <property type="match status" value="1"/>
</dbReference>
<evidence type="ECO:0000256" key="1">
    <source>
        <dbReference type="ARBA" id="ARBA00004651"/>
    </source>
</evidence>
<keyword evidence="2" id="KW-1003">Cell membrane</keyword>
<protein>
    <submittedName>
        <fullName evidence="9">Flagellar motor protein MotA</fullName>
    </submittedName>
</protein>
<keyword evidence="9" id="KW-0969">Cilium</keyword>
<keyword evidence="5 7" id="KW-0472">Membrane</keyword>
<sequence length="239" mass="25553">MFPNDLSPIFATTLERIRDFVLLGGPAMWAIAALSVATLAVILWKLWRLILFGAWSGGRHSERALELWSKGKRAEAVAELSNRHSGRARLVRAAMVAARDPALPLEAAQEETVRVARKLLAQARAGLRGIELAAVIGPLLGLFGTVTGMISAFQALQEAGSRADPATLAGGIWEALLTTAAGMAVAIPAQVALAWFDSVVERMRHDMEDAATRVFVARSAARDLQENGAQAQPRIVGAE</sequence>
<name>A0ABX3MP24_9RHOB</name>
<evidence type="ECO:0000313" key="10">
    <source>
        <dbReference type="Proteomes" id="UP000242224"/>
    </source>
</evidence>
<evidence type="ECO:0000259" key="8">
    <source>
        <dbReference type="Pfam" id="PF01618"/>
    </source>
</evidence>
<feature type="transmembrane region" description="Helical" evidence="7">
    <location>
        <begin position="20"/>
        <end position="44"/>
    </location>
</feature>
<feature type="domain" description="MotA/TolQ/ExbB proton channel" evidence="8">
    <location>
        <begin position="103"/>
        <end position="208"/>
    </location>
</feature>
<evidence type="ECO:0000256" key="3">
    <source>
        <dbReference type="ARBA" id="ARBA00022692"/>
    </source>
</evidence>
<dbReference type="Proteomes" id="UP000242224">
    <property type="component" value="Unassembled WGS sequence"/>
</dbReference>
<keyword evidence="6" id="KW-0813">Transport</keyword>
<gene>
    <name evidence="9" type="ORF">BMG00_12865</name>
</gene>
<evidence type="ECO:0000256" key="2">
    <source>
        <dbReference type="ARBA" id="ARBA00022475"/>
    </source>
</evidence>
<keyword evidence="10" id="KW-1185">Reference proteome</keyword>
<evidence type="ECO:0000256" key="4">
    <source>
        <dbReference type="ARBA" id="ARBA00022989"/>
    </source>
</evidence>
<keyword evidence="9" id="KW-0966">Cell projection</keyword>
<keyword evidence="4 7" id="KW-1133">Transmembrane helix</keyword>
<dbReference type="EMBL" id="MPZS01000002">
    <property type="protein sequence ID" value="OOY11959.1"/>
    <property type="molecule type" value="Genomic_DNA"/>
</dbReference>
<dbReference type="Pfam" id="PF01618">
    <property type="entry name" value="MotA_ExbB"/>
    <property type="match status" value="1"/>
</dbReference>
<dbReference type="InterPro" id="IPR002898">
    <property type="entry name" value="MotA_ExbB_proton_chnl"/>
</dbReference>
<reference evidence="9 10" key="1">
    <citation type="submission" date="2016-11" db="EMBL/GenBank/DDBJ databases">
        <title>A multilocus sequence analysis scheme for characterization of bacteria in the genus Thioclava.</title>
        <authorList>
            <person name="Liu Y."/>
            <person name="Shao Z."/>
        </authorList>
    </citation>
    <scope>NUCLEOTIDE SEQUENCE [LARGE SCALE GENOMIC DNA]</scope>
    <source>
        <strain evidence="9 10">11.10-0-13</strain>
    </source>
</reference>
<feature type="transmembrane region" description="Helical" evidence="7">
    <location>
        <begin position="175"/>
        <end position="196"/>
    </location>
</feature>
<proteinExistence type="inferred from homology"/>
<comment type="caution">
    <text evidence="9">The sequence shown here is derived from an EMBL/GenBank/DDBJ whole genome shotgun (WGS) entry which is preliminary data.</text>
</comment>
<evidence type="ECO:0000256" key="5">
    <source>
        <dbReference type="ARBA" id="ARBA00023136"/>
    </source>
</evidence>
<evidence type="ECO:0000256" key="7">
    <source>
        <dbReference type="SAM" id="Phobius"/>
    </source>
</evidence>
<comment type="subcellular location">
    <subcellularLocation>
        <location evidence="1">Cell membrane</location>
        <topology evidence="1">Multi-pass membrane protein</topology>
    </subcellularLocation>
    <subcellularLocation>
        <location evidence="6">Membrane</location>
        <topology evidence="6">Multi-pass membrane protein</topology>
    </subcellularLocation>
</comment>